<dbReference type="InterPro" id="IPR003593">
    <property type="entry name" value="AAA+_ATPase"/>
</dbReference>
<dbReference type="FunFam" id="1.20.272.10:FF:000011">
    <property type="entry name" value="Replication factor C subunit 2"/>
    <property type="match status" value="1"/>
</dbReference>
<dbReference type="SUPFAM" id="SSF48019">
    <property type="entry name" value="post-AAA+ oligomerization domain-like"/>
    <property type="match status" value="1"/>
</dbReference>
<dbReference type="InterPro" id="IPR003959">
    <property type="entry name" value="ATPase_AAA_core"/>
</dbReference>
<dbReference type="Pfam" id="PF00004">
    <property type="entry name" value="AAA"/>
    <property type="match status" value="1"/>
</dbReference>
<accession>A0A139ADY5</accession>
<keyword evidence="3" id="KW-0235">DNA replication</keyword>
<reference evidence="9 10" key="1">
    <citation type="journal article" date="2015" name="Genome Biol. Evol.">
        <title>Phylogenomic analyses indicate that early fungi evolved digesting cell walls of algal ancestors of land plants.</title>
        <authorList>
            <person name="Chang Y."/>
            <person name="Wang S."/>
            <person name="Sekimoto S."/>
            <person name="Aerts A.L."/>
            <person name="Choi C."/>
            <person name="Clum A."/>
            <person name="LaButti K.M."/>
            <person name="Lindquist E.A."/>
            <person name="Yee Ngan C."/>
            <person name="Ohm R.A."/>
            <person name="Salamov A.A."/>
            <person name="Grigoriev I.V."/>
            <person name="Spatafora J.W."/>
            <person name="Berbee M.L."/>
        </authorList>
    </citation>
    <scope>NUCLEOTIDE SEQUENCE [LARGE SCALE GENOMIC DNA]</scope>
    <source>
        <strain evidence="9 10">JEL478</strain>
    </source>
</reference>
<evidence type="ECO:0000313" key="10">
    <source>
        <dbReference type="Proteomes" id="UP000070544"/>
    </source>
</evidence>
<dbReference type="InterPro" id="IPR008921">
    <property type="entry name" value="DNA_pol3_clamp-load_cplx_C"/>
</dbReference>
<proteinExistence type="inferred from homology"/>
<dbReference type="Pfam" id="PF21960">
    <property type="entry name" value="RCF1-5-like_lid"/>
    <property type="match status" value="1"/>
</dbReference>
<dbReference type="GO" id="GO:0031390">
    <property type="term" value="C:Ctf18 RFC-like complex"/>
    <property type="evidence" value="ECO:0007669"/>
    <property type="project" value="EnsemblFungi"/>
</dbReference>
<dbReference type="GO" id="GO:0031391">
    <property type="term" value="C:Elg1 RFC-like complex"/>
    <property type="evidence" value="ECO:0007669"/>
    <property type="project" value="EnsemblFungi"/>
</dbReference>
<dbReference type="Pfam" id="PF08542">
    <property type="entry name" value="Rep_fac_C"/>
    <property type="match status" value="1"/>
</dbReference>
<dbReference type="InterPro" id="IPR047854">
    <property type="entry name" value="RFC_lid"/>
</dbReference>
<dbReference type="GO" id="GO:0007062">
    <property type="term" value="P:sister chromatid cohesion"/>
    <property type="evidence" value="ECO:0007669"/>
    <property type="project" value="EnsemblFungi"/>
</dbReference>
<evidence type="ECO:0000313" key="9">
    <source>
        <dbReference type="EMBL" id="KXS14879.1"/>
    </source>
</evidence>
<comment type="subcellular location">
    <subcellularLocation>
        <location evidence="1">Nucleus</location>
    </subcellularLocation>
</comment>
<dbReference type="GO" id="GO:0031389">
    <property type="term" value="C:Rad17 RFC-like complex"/>
    <property type="evidence" value="ECO:0007669"/>
    <property type="project" value="EnsemblFungi"/>
</dbReference>
<name>A0A139ADY5_GONPJ</name>
<dbReference type="PANTHER" id="PTHR11669">
    <property type="entry name" value="REPLICATION FACTOR C / DNA POLYMERASE III GAMMA-TAU SUBUNIT"/>
    <property type="match status" value="1"/>
</dbReference>
<evidence type="ECO:0000256" key="2">
    <source>
        <dbReference type="ARBA" id="ARBA00005378"/>
    </source>
</evidence>
<evidence type="ECO:0000256" key="5">
    <source>
        <dbReference type="ARBA" id="ARBA00022840"/>
    </source>
</evidence>
<dbReference type="InterPro" id="IPR013748">
    <property type="entry name" value="Rep_factorC_C"/>
</dbReference>
<dbReference type="InterPro" id="IPR027417">
    <property type="entry name" value="P-loop_NTPase"/>
</dbReference>
<comment type="similarity">
    <text evidence="2">Belongs to the activator 1 small subunits family.</text>
</comment>
<dbReference type="GO" id="GO:1902983">
    <property type="term" value="P:DNA strand elongation involved in mitotic DNA replication"/>
    <property type="evidence" value="ECO:0007669"/>
    <property type="project" value="EnsemblFungi"/>
</dbReference>
<evidence type="ECO:0000256" key="7">
    <source>
        <dbReference type="ARBA" id="ARBA00040745"/>
    </source>
</evidence>
<dbReference type="Gene3D" id="1.20.272.10">
    <property type="match status" value="1"/>
</dbReference>
<dbReference type="STRING" id="1344416.A0A139ADY5"/>
<dbReference type="GO" id="GO:0003689">
    <property type="term" value="F:DNA clamp loader activity"/>
    <property type="evidence" value="ECO:0007669"/>
    <property type="project" value="EnsemblFungi"/>
</dbReference>
<evidence type="ECO:0000256" key="6">
    <source>
        <dbReference type="ARBA" id="ARBA00023242"/>
    </source>
</evidence>
<dbReference type="GO" id="GO:0003677">
    <property type="term" value="F:DNA binding"/>
    <property type="evidence" value="ECO:0007669"/>
    <property type="project" value="InterPro"/>
</dbReference>
<dbReference type="EMBL" id="KQ965766">
    <property type="protein sequence ID" value="KXS14879.1"/>
    <property type="molecule type" value="Genomic_DNA"/>
</dbReference>
<dbReference type="GO" id="GO:0070914">
    <property type="term" value="P:UV-damage excision repair"/>
    <property type="evidence" value="ECO:0007669"/>
    <property type="project" value="EnsemblFungi"/>
</dbReference>
<protein>
    <recommendedName>
        <fullName evidence="7">Replication factor C subunit 2</fullName>
    </recommendedName>
</protein>
<dbReference type="OMA" id="GCQSGSF"/>
<evidence type="ECO:0000256" key="3">
    <source>
        <dbReference type="ARBA" id="ARBA00022705"/>
    </source>
</evidence>
<evidence type="ECO:0000256" key="1">
    <source>
        <dbReference type="ARBA" id="ARBA00004123"/>
    </source>
</evidence>
<dbReference type="GO" id="GO:0003682">
    <property type="term" value="F:chromatin binding"/>
    <property type="evidence" value="ECO:0007669"/>
    <property type="project" value="EnsemblFungi"/>
</dbReference>
<dbReference type="Gene3D" id="1.10.8.60">
    <property type="match status" value="1"/>
</dbReference>
<dbReference type="GO" id="GO:0016887">
    <property type="term" value="F:ATP hydrolysis activity"/>
    <property type="evidence" value="ECO:0007669"/>
    <property type="project" value="InterPro"/>
</dbReference>
<gene>
    <name evidence="9" type="ORF">M427DRAFT_57276</name>
</gene>
<dbReference type="GO" id="GO:0033314">
    <property type="term" value="P:mitotic DNA replication checkpoint signaling"/>
    <property type="evidence" value="ECO:0007669"/>
    <property type="project" value="EnsemblFungi"/>
</dbReference>
<dbReference type="Gene3D" id="3.40.50.300">
    <property type="entry name" value="P-loop containing nucleotide triphosphate hydrolases"/>
    <property type="match status" value="1"/>
</dbReference>
<keyword evidence="4" id="KW-0547">Nucleotide-binding</keyword>
<sequence>MAARKDKSQSKAAAGIDARPWIEKYRPKTLDEVSSQEEVVQVLKRSMDTANLPHLLFYGNPGTGKTSTILALCKELYGPEVYKSRVLELNASDERGIDVIRDKVKNFARVQVSAAHSTTTTLPTHRPPPPYKIVILDEADSMTSDAQSALRRTMEQYSRITRFCLVCNYVSRIIEPLASRCAKFRFAPLPSSSLLARLTHVAAVEHVPISPEALATLVEVSEGDLRRGMTFLQSCARMKGAGGGGGGEGVEAAAGGAEVLPEDVYEVAATPPGRVLDGLLESCKSKRFDRIENTVTEIVAEGWSVAGLLQQITDRLLTSPHTTSVQKAELALQLSDCDKALTDGADEHLQLLNLASRMSAIGVTA</sequence>
<organism evidence="9 10">
    <name type="scientific">Gonapodya prolifera (strain JEL478)</name>
    <name type="common">Monoblepharis prolifera</name>
    <dbReference type="NCBI Taxonomy" id="1344416"/>
    <lineage>
        <taxon>Eukaryota</taxon>
        <taxon>Fungi</taxon>
        <taxon>Fungi incertae sedis</taxon>
        <taxon>Chytridiomycota</taxon>
        <taxon>Chytridiomycota incertae sedis</taxon>
        <taxon>Monoblepharidomycetes</taxon>
        <taxon>Monoblepharidales</taxon>
        <taxon>Gonapodyaceae</taxon>
        <taxon>Gonapodya</taxon>
    </lineage>
</organism>
<dbReference type="SUPFAM" id="SSF52540">
    <property type="entry name" value="P-loop containing nucleoside triphosphate hydrolases"/>
    <property type="match status" value="1"/>
</dbReference>
<keyword evidence="9" id="KW-0378">Hydrolase</keyword>
<keyword evidence="6" id="KW-0539">Nucleus</keyword>
<dbReference type="InterPro" id="IPR050238">
    <property type="entry name" value="DNA_Rep/Repair_Clamp_Loader"/>
</dbReference>
<dbReference type="FunFam" id="3.40.50.300:FF:000237">
    <property type="entry name" value="replication factor C subunit 4"/>
    <property type="match status" value="1"/>
</dbReference>
<dbReference type="GO" id="GO:0005524">
    <property type="term" value="F:ATP binding"/>
    <property type="evidence" value="ECO:0007669"/>
    <property type="project" value="UniProtKB-KW"/>
</dbReference>
<feature type="domain" description="AAA+ ATPase" evidence="8">
    <location>
        <begin position="51"/>
        <end position="192"/>
    </location>
</feature>
<dbReference type="Proteomes" id="UP000070544">
    <property type="component" value="Unassembled WGS sequence"/>
</dbReference>
<dbReference type="AlphaFoldDB" id="A0A139ADY5"/>
<dbReference type="GO" id="GO:0006272">
    <property type="term" value="P:leading strand elongation"/>
    <property type="evidence" value="ECO:0007669"/>
    <property type="project" value="EnsemblFungi"/>
</dbReference>
<evidence type="ECO:0000259" key="8">
    <source>
        <dbReference type="SMART" id="SM00382"/>
    </source>
</evidence>
<dbReference type="GO" id="GO:0005663">
    <property type="term" value="C:DNA replication factor C complex"/>
    <property type="evidence" value="ECO:0007669"/>
    <property type="project" value="EnsemblFungi"/>
</dbReference>
<keyword evidence="10" id="KW-1185">Reference proteome</keyword>
<dbReference type="CDD" id="cd18140">
    <property type="entry name" value="HLD_clamp_RFC"/>
    <property type="match status" value="1"/>
</dbReference>
<dbReference type="PANTHER" id="PTHR11669:SF20">
    <property type="entry name" value="REPLICATION FACTOR C SUBUNIT 4"/>
    <property type="match status" value="1"/>
</dbReference>
<keyword evidence="5" id="KW-0067">ATP-binding</keyword>
<evidence type="ECO:0000256" key="4">
    <source>
        <dbReference type="ARBA" id="ARBA00022741"/>
    </source>
</evidence>
<dbReference type="CDD" id="cd00009">
    <property type="entry name" value="AAA"/>
    <property type="match status" value="1"/>
</dbReference>
<dbReference type="OrthoDB" id="4199794at2759"/>
<dbReference type="SMART" id="SM00382">
    <property type="entry name" value="AAA"/>
    <property type="match status" value="1"/>
</dbReference>